<evidence type="ECO:0000313" key="5">
    <source>
        <dbReference type="EMBL" id="EER16371.1"/>
    </source>
</evidence>
<feature type="non-terminal residue" evidence="5">
    <location>
        <position position="281"/>
    </location>
</feature>
<dbReference type="SUPFAM" id="SSF100934">
    <property type="entry name" value="Heat shock protein 70kD (HSP70), C-terminal subdomain"/>
    <property type="match status" value="1"/>
</dbReference>
<dbReference type="PANTHER" id="PTHR45639:SF3">
    <property type="entry name" value="HYPOXIA UP-REGULATED PROTEIN 1"/>
    <property type="match status" value="1"/>
</dbReference>
<dbReference type="Proteomes" id="UP000007800">
    <property type="component" value="Unassembled WGS sequence"/>
</dbReference>
<sequence>MNKAQAIFETLRNQTVKPKAPKVVPKETNSTNDASGAANATETPGVDNSTDTNSTKTGTAPAAADGDEAEQQPTWKMVKSKAFVTLSQKVVEQGYPRPMDEEEISRAIRRSIEVDVTGKALDKRDQRVKDTESARNDFEAYIYSSRERLGGDDEMVNKVTTEDMRTGIMKTLSESEDWLYEDGFDAQLEEYTKRLDSLKKAVMPILFRADEVELRADLPEWVSRKVEGIRKVLENVSTNRTWVANETVLKVSNDTDEFEVWFKELQKKHDATALTEEPIFK</sequence>
<keyword evidence="6" id="KW-1185">Reference proteome</keyword>
<dbReference type="GO" id="GO:0140662">
    <property type="term" value="F:ATP-dependent protein folding chaperone"/>
    <property type="evidence" value="ECO:0007669"/>
    <property type="project" value="InterPro"/>
</dbReference>
<dbReference type="GeneID" id="9063436"/>
<organism evidence="6">
    <name type="scientific">Perkinsus marinus (strain ATCC 50983 / TXsc)</name>
    <dbReference type="NCBI Taxonomy" id="423536"/>
    <lineage>
        <taxon>Eukaryota</taxon>
        <taxon>Sar</taxon>
        <taxon>Alveolata</taxon>
        <taxon>Perkinsozoa</taxon>
        <taxon>Perkinsea</taxon>
        <taxon>Perkinsida</taxon>
        <taxon>Perkinsidae</taxon>
        <taxon>Perkinsus</taxon>
    </lineage>
</organism>
<dbReference type="GO" id="GO:0034663">
    <property type="term" value="C:endoplasmic reticulum chaperone complex"/>
    <property type="evidence" value="ECO:0007669"/>
    <property type="project" value="TreeGrafter"/>
</dbReference>
<keyword evidence="2" id="KW-0067">ATP-binding</keyword>
<dbReference type="RefSeq" id="XP_002784575.1">
    <property type="nucleotide sequence ID" value="XM_002784529.1"/>
</dbReference>
<feature type="region of interest" description="Disordered" evidence="4">
    <location>
        <begin position="1"/>
        <end position="73"/>
    </location>
</feature>
<proteinExistence type="predicted"/>
<dbReference type="Pfam" id="PF00012">
    <property type="entry name" value="HSP70"/>
    <property type="match status" value="1"/>
</dbReference>
<evidence type="ECO:0000256" key="2">
    <source>
        <dbReference type="ARBA" id="ARBA00022840"/>
    </source>
</evidence>
<evidence type="ECO:0000313" key="6">
    <source>
        <dbReference type="Proteomes" id="UP000007800"/>
    </source>
</evidence>
<dbReference type="OMA" id="HEAPAYT"/>
<evidence type="ECO:0000256" key="4">
    <source>
        <dbReference type="SAM" id="MobiDB-lite"/>
    </source>
</evidence>
<evidence type="ECO:0000256" key="3">
    <source>
        <dbReference type="ARBA" id="ARBA00023186"/>
    </source>
</evidence>
<dbReference type="GO" id="GO:0005524">
    <property type="term" value="F:ATP binding"/>
    <property type="evidence" value="ECO:0007669"/>
    <property type="project" value="UniProtKB-KW"/>
</dbReference>
<accession>C5KGM2</accession>
<dbReference type="AlphaFoldDB" id="C5KGM2"/>
<dbReference type="GO" id="GO:0030968">
    <property type="term" value="P:endoplasmic reticulum unfolded protein response"/>
    <property type="evidence" value="ECO:0007669"/>
    <property type="project" value="TreeGrafter"/>
</dbReference>
<keyword evidence="5" id="KW-0346">Stress response</keyword>
<dbReference type="Gene3D" id="1.20.1270.10">
    <property type="match status" value="1"/>
</dbReference>
<reference evidence="5 6" key="1">
    <citation type="submission" date="2008-07" db="EMBL/GenBank/DDBJ databases">
        <authorList>
            <person name="El-Sayed N."/>
            <person name="Caler E."/>
            <person name="Inman J."/>
            <person name="Amedeo P."/>
            <person name="Hass B."/>
            <person name="Wortman J."/>
        </authorList>
    </citation>
    <scope>NUCLEOTIDE SEQUENCE [LARGE SCALE GENOMIC DNA]</scope>
    <source>
        <strain evidence="6">ATCC 50983 / TXsc</strain>
    </source>
</reference>
<evidence type="ECO:0000256" key="1">
    <source>
        <dbReference type="ARBA" id="ARBA00022741"/>
    </source>
</evidence>
<feature type="compositionally biased region" description="Polar residues" evidence="4">
    <location>
        <begin position="27"/>
        <end position="58"/>
    </location>
</feature>
<protein>
    <submittedName>
        <fullName evidence="5">Heat shock protein 70kD, putative</fullName>
    </submittedName>
</protein>
<dbReference type="InterPro" id="IPR029048">
    <property type="entry name" value="HSP70_C_sf"/>
</dbReference>
<dbReference type="InterPro" id="IPR013126">
    <property type="entry name" value="Hsp_70_fam"/>
</dbReference>
<keyword evidence="3" id="KW-0143">Chaperone</keyword>
<dbReference type="InParanoid" id="C5KGM2"/>
<dbReference type="OrthoDB" id="10262720at2759"/>
<keyword evidence="1" id="KW-0547">Nucleotide-binding</keyword>
<gene>
    <name evidence="5" type="ORF">Pmar_PMAR016712</name>
</gene>
<dbReference type="EMBL" id="GG672973">
    <property type="protein sequence ID" value="EER16371.1"/>
    <property type="molecule type" value="Genomic_DNA"/>
</dbReference>
<dbReference type="PANTHER" id="PTHR45639">
    <property type="entry name" value="HSC70CB, ISOFORM G-RELATED"/>
    <property type="match status" value="1"/>
</dbReference>
<name>C5KGM2_PERM5</name>
<dbReference type="FunFam" id="1.20.1270.10:FF:000002">
    <property type="entry name" value="Heat shock 70 kDa protein 4"/>
    <property type="match status" value="1"/>
</dbReference>